<organism evidence="1 2">
    <name type="scientific">Streptomonospora litoralis</name>
    <dbReference type="NCBI Taxonomy" id="2498135"/>
    <lineage>
        <taxon>Bacteria</taxon>
        <taxon>Bacillati</taxon>
        <taxon>Actinomycetota</taxon>
        <taxon>Actinomycetes</taxon>
        <taxon>Streptosporangiales</taxon>
        <taxon>Nocardiopsidaceae</taxon>
        <taxon>Streptomonospora</taxon>
    </lineage>
</organism>
<evidence type="ECO:0000313" key="2">
    <source>
        <dbReference type="Proteomes" id="UP000292235"/>
    </source>
</evidence>
<dbReference type="RefSeq" id="WP_131101545.1">
    <property type="nucleotide sequence ID" value="NZ_CP036455.1"/>
</dbReference>
<evidence type="ECO:0000313" key="1">
    <source>
        <dbReference type="EMBL" id="QBI56585.1"/>
    </source>
</evidence>
<keyword evidence="2" id="KW-1185">Reference proteome</keyword>
<dbReference type="Proteomes" id="UP000292235">
    <property type="component" value="Chromosome"/>
</dbReference>
<gene>
    <name evidence="1" type="ORF">EKD16_24200</name>
</gene>
<dbReference type="AlphaFoldDB" id="A0A4P6Q763"/>
<dbReference type="EMBL" id="CP036455">
    <property type="protein sequence ID" value="QBI56585.1"/>
    <property type="molecule type" value="Genomic_DNA"/>
</dbReference>
<accession>A0A4P6Q763</accession>
<reference evidence="1 2" key="1">
    <citation type="submission" date="2019-02" db="EMBL/GenBank/DDBJ databases">
        <authorList>
            <person name="Khodamoradi S."/>
            <person name="Hahnke R.L."/>
            <person name="Kaempfer P."/>
            <person name="Schumann P."/>
            <person name="Rohde M."/>
            <person name="Steinert M."/>
            <person name="Luzhetskyy A."/>
            <person name="Wink J."/>
            <person name="Ruckert C."/>
        </authorList>
    </citation>
    <scope>NUCLEOTIDE SEQUENCE [LARGE SCALE GENOMIC DNA]</scope>
    <source>
        <strain evidence="1 2">M2</strain>
    </source>
</reference>
<protein>
    <submittedName>
        <fullName evidence="1">Uncharacterized protein</fullName>
    </submittedName>
</protein>
<name>A0A4P6Q763_9ACTN</name>
<proteinExistence type="predicted"/>
<dbReference type="KEGG" id="strr:EKD16_24200"/>
<sequence>MSAITPGDTPVIDPLRSWTQIPESGVVFRCDGHGTRLLFEWYPVGYQELQTNVREVGLPRCSSAGNRLPRRSAQRVLFRTVMDRWEPSVYALDSPLSLPFNGRGTP</sequence>